<feature type="region of interest" description="Disordered" evidence="1">
    <location>
        <begin position="234"/>
        <end position="330"/>
    </location>
</feature>
<dbReference type="KEGG" id="aagg:ETAA8_49590"/>
<proteinExistence type="predicted"/>
<sequence length="758" mass="81450">MRALIGWAGGSVALLLVSFALLAQPPQGPPRDGPPREGPGILGGMFRMFAPGGPGGFGPPANSAASLLALPAVQQELSFTDQQKKELADTSAAQQKALQEGMAAFNPQQLADLSDEERTRRMAESRAKLEVANKEAEAAVLKILLPEQTKRFAQLQIQRDGAAAFAKPENVKLLDLTEKQLTKLAEVQARSFAGMGPAIVSPQATADMLALLTTQQQAKWKELAGRDFTFPVAQGGGGMGRGSGGFGPGGFGPPGGGGPGGQERKLVDRFDKNDDGWLNNDERKLAREEAKSQPRRGGPGGGPPGFGPPGMPRREPGKPGPKVDPKDVKPIADAPLYAPDVLRTLFLEFENPDWEQELENFHGTDVEVPATLTVDGKQYSNIGVHFRGMSSFGMIPAGSKRSLNLSLDFVDENQRLYGYKTLNLLNANDDPTFLHTVLFSHISRQYIPAPKANLVKVVINGESWGLYVNAQQFDKVFLAENYPVSKGTRWKVSGSPGGGGSLSYLGDKVSAYESRYEMKSSDGEKAWKALIHLCKTLNETPPEQLEQALAPILDIDGALWFLALDNALINSDGYWIRGSDYSLFRDANGKFHVIAHDMNEVLQPAMGPGMGGPGMGGPGGRIGPGGPPGMGGGANSSGYRIDPLVGLYDTSKPLRSKLLAVPKFREKYLQNVRTIAQDWLDWKRLGPVVKEYAALIESEVAADTRKLSSMADFQSAVLQDLSSGHGPPGGHRSSLELFARERSKFLLGHSSIVELAQP</sequence>
<dbReference type="PANTHER" id="PTHR40050:SF1">
    <property type="entry name" value="INNER SPORE COAT PROTEIN H"/>
    <property type="match status" value="1"/>
</dbReference>
<dbReference type="AlphaFoldDB" id="A0A517YHY6"/>
<feature type="compositionally biased region" description="Basic and acidic residues" evidence="1">
    <location>
        <begin position="262"/>
        <end position="292"/>
    </location>
</feature>
<feature type="compositionally biased region" description="Gly residues" evidence="1">
    <location>
        <begin position="234"/>
        <end position="261"/>
    </location>
</feature>
<accession>A0A517YHY6</accession>
<evidence type="ECO:0000313" key="3">
    <source>
        <dbReference type="Proteomes" id="UP000315017"/>
    </source>
</evidence>
<dbReference type="Pfam" id="PF08757">
    <property type="entry name" value="CotH"/>
    <property type="match status" value="1"/>
</dbReference>
<dbReference type="EMBL" id="CP036274">
    <property type="protein sequence ID" value="QDU29843.1"/>
    <property type="molecule type" value="Genomic_DNA"/>
</dbReference>
<organism evidence="2 3">
    <name type="scientific">Anatilimnocola aggregata</name>
    <dbReference type="NCBI Taxonomy" id="2528021"/>
    <lineage>
        <taxon>Bacteria</taxon>
        <taxon>Pseudomonadati</taxon>
        <taxon>Planctomycetota</taxon>
        <taxon>Planctomycetia</taxon>
        <taxon>Pirellulales</taxon>
        <taxon>Pirellulaceae</taxon>
        <taxon>Anatilimnocola</taxon>
    </lineage>
</organism>
<evidence type="ECO:0000313" key="2">
    <source>
        <dbReference type="EMBL" id="QDU29843.1"/>
    </source>
</evidence>
<dbReference type="Proteomes" id="UP000315017">
    <property type="component" value="Chromosome"/>
</dbReference>
<keyword evidence="3" id="KW-1185">Reference proteome</keyword>
<feature type="compositionally biased region" description="Basic and acidic residues" evidence="1">
    <location>
        <begin position="312"/>
        <end position="330"/>
    </location>
</feature>
<feature type="compositionally biased region" description="Pro residues" evidence="1">
    <location>
        <begin position="301"/>
        <end position="311"/>
    </location>
</feature>
<reference evidence="2 3" key="1">
    <citation type="submission" date="2019-02" db="EMBL/GenBank/DDBJ databases">
        <title>Deep-cultivation of Planctomycetes and their phenomic and genomic characterization uncovers novel biology.</title>
        <authorList>
            <person name="Wiegand S."/>
            <person name="Jogler M."/>
            <person name="Boedeker C."/>
            <person name="Pinto D."/>
            <person name="Vollmers J."/>
            <person name="Rivas-Marin E."/>
            <person name="Kohn T."/>
            <person name="Peeters S.H."/>
            <person name="Heuer A."/>
            <person name="Rast P."/>
            <person name="Oberbeckmann S."/>
            <person name="Bunk B."/>
            <person name="Jeske O."/>
            <person name="Meyerdierks A."/>
            <person name="Storesund J.E."/>
            <person name="Kallscheuer N."/>
            <person name="Luecker S."/>
            <person name="Lage O.M."/>
            <person name="Pohl T."/>
            <person name="Merkel B.J."/>
            <person name="Hornburger P."/>
            <person name="Mueller R.-W."/>
            <person name="Bruemmer F."/>
            <person name="Labrenz M."/>
            <person name="Spormann A.M."/>
            <person name="Op den Camp H."/>
            <person name="Overmann J."/>
            <person name="Amann R."/>
            <person name="Jetten M.S.M."/>
            <person name="Mascher T."/>
            <person name="Medema M.H."/>
            <person name="Devos D.P."/>
            <person name="Kaster A.-K."/>
            <person name="Ovreas L."/>
            <person name="Rohde M."/>
            <person name="Galperin M.Y."/>
            <person name="Jogler C."/>
        </authorList>
    </citation>
    <scope>NUCLEOTIDE SEQUENCE [LARGE SCALE GENOMIC DNA]</scope>
    <source>
        <strain evidence="2 3">ETA_A8</strain>
    </source>
</reference>
<name>A0A517YHY6_9BACT</name>
<dbReference type="PANTHER" id="PTHR40050">
    <property type="entry name" value="INNER SPORE COAT PROTEIN H"/>
    <property type="match status" value="1"/>
</dbReference>
<evidence type="ECO:0000256" key="1">
    <source>
        <dbReference type="SAM" id="MobiDB-lite"/>
    </source>
</evidence>
<gene>
    <name evidence="2" type="ORF">ETAA8_49590</name>
</gene>
<protein>
    <submittedName>
        <fullName evidence="2">CotH protein</fullName>
    </submittedName>
</protein>
<dbReference type="InterPro" id="IPR014867">
    <property type="entry name" value="Spore_coat_CotH_CotH2/3/7"/>
</dbReference>